<dbReference type="NCBIfam" id="TIGR03564">
    <property type="entry name" value="F420_MSMEG_4879"/>
    <property type="match status" value="1"/>
</dbReference>
<reference evidence="3 4" key="1">
    <citation type="submission" date="2018-06" db="EMBL/GenBank/DDBJ databases">
        <authorList>
            <consortium name="Pathogen Informatics"/>
            <person name="Doyle S."/>
        </authorList>
    </citation>
    <scope>NUCLEOTIDE SEQUENCE [LARGE SCALE GENOMIC DNA]</scope>
    <source>
        <strain evidence="3 4">NCTC1542</strain>
    </source>
</reference>
<name>A0A378V2A9_MYCFO</name>
<proteinExistence type="predicted"/>
<sequence length="334" mass="35239">MKFAAALSWVSRTVIRTEWWRRRAGWCRYADRSRPRPQPVRPNVVDAAISQARAAYAAGVRQVWVAQQFDVDAITLSALVGSAVPGLGVGTSVVPLNPRHPLVVASAAQTAQAGTHGNFTLGIGLGSHAPEHRAFGTVWPNPVGRLREHLQVLRAILDDGAVDFHGSEFTASPEWPVHVPGGAPVPVYVAAMGPKALQVTGELADGTLPFLAGPRTVGEFIVPTITAAAAAVGRPQPKVVAMVPTLVDTDADAARAAAAQRLDFYATIPSYQKVIAREQVSSVADLAAVGTTAEQVRAQLQRYLDSGATDVALSPIRTEPEDLAALWAVAATLP</sequence>
<dbReference type="Proteomes" id="UP000255389">
    <property type="component" value="Unassembled WGS sequence"/>
</dbReference>
<dbReference type="GO" id="GO:0016705">
    <property type="term" value="F:oxidoreductase activity, acting on paired donors, with incorporation or reduction of molecular oxygen"/>
    <property type="evidence" value="ECO:0007669"/>
    <property type="project" value="InterPro"/>
</dbReference>
<evidence type="ECO:0000256" key="1">
    <source>
        <dbReference type="ARBA" id="ARBA00023002"/>
    </source>
</evidence>
<keyword evidence="1 3" id="KW-0560">Oxidoreductase</keyword>
<gene>
    <name evidence="3" type="primary">fgd1_5</name>
    <name evidence="3" type="ORF">NCTC1542_06039</name>
</gene>
<dbReference type="AlphaFoldDB" id="A0A378V2A9"/>
<accession>A0A378V2A9</accession>
<dbReference type="EC" id="1.1.98.2" evidence="3"/>
<dbReference type="InterPro" id="IPR019910">
    <property type="entry name" value="Lucif-like_OxRdtase_MSMEG_4879"/>
</dbReference>
<dbReference type="PANTHER" id="PTHR43244:SF1">
    <property type="entry name" value="5,10-METHYLENETETRAHYDROMETHANOPTERIN REDUCTASE"/>
    <property type="match status" value="1"/>
</dbReference>
<dbReference type="EMBL" id="UGQY01000004">
    <property type="protein sequence ID" value="SUA04534.1"/>
    <property type="molecule type" value="Genomic_DNA"/>
</dbReference>
<feature type="domain" description="Luciferase-like" evidence="2">
    <location>
        <begin position="34"/>
        <end position="309"/>
    </location>
</feature>
<dbReference type="CDD" id="cd01097">
    <property type="entry name" value="Tetrahydromethanopterin_reductase"/>
    <property type="match status" value="1"/>
</dbReference>
<dbReference type="InterPro" id="IPR011251">
    <property type="entry name" value="Luciferase-like_dom"/>
</dbReference>
<dbReference type="InterPro" id="IPR050564">
    <property type="entry name" value="F420-G6PD/mer"/>
</dbReference>
<dbReference type="PANTHER" id="PTHR43244">
    <property type="match status" value="1"/>
</dbReference>
<organism evidence="3 4">
    <name type="scientific">Mycolicibacterium fortuitum</name>
    <name type="common">Mycobacterium fortuitum</name>
    <dbReference type="NCBI Taxonomy" id="1766"/>
    <lineage>
        <taxon>Bacteria</taxon>
        <taxon>Bacillati</taxon>
        <taxon>Actinomycetota</taxon>
        <taxon>Actinomycetes</taxon>
        <taxon>Mycobacteriales</taxon>
        <taxon>Mycobacteriaceae</taxon>
        <taxon>Mycolicibacterium</taxon>
    </lineage>
</organism>
<dbReference type="GO" id="GO:0052749">
    <property type="term" value="F:glucose-6-phosphate dehydrogenase (coenzyme F420) activity"/>
    <property type="evidence" value="ECO:0007669"/>
    <property type="project" value="UniProtKB-EC"/>
</dbReference>
<dbReference type="Pfam" id="PF00296">
    <property type="entry name" value="Bac_luciferase"/>
    <property type="match status" value="1"/>
</dbReference>
<dbReference type="InterPro" id="IPR036661">
    <property type="entry name" value="Luciferase-like_sf"/>
</dbReference>
<evidence type="ECO:0000313" key="3">
    <source>
        <dbReference type="EMBL" id="SUA04534.1"/>
    </source>
</evidence>
<evidence type="ECO:0000313" key="4">
    <source>
        <dbReference type="Proteomes" id="UP000255389"/>
    </source>
</evidence>
<dbReference type="SUPFAM" id="SSF51679">
    <property type="entry name" value="Bacterial luciferase-like"/>
    <property type="match status" value="1"/>
</dbReference>
<dbReference type="Gene3D" id="3.20.20.30">
    <property type="entry name" value="Luciferase-like domain"/>
    <property type="match status" value="1"/>
</dbReference>
<evidence type="ECO:0000259" key="2">
    <source>
        <dbReference type="Pfam" id="PF00296"/>
    </source>
</evidence>
<protein>
    <submittedName>
        <fullName evidence="3">F420-dependent oxidoreductase, MSMEG_4879 family</fullName>
        <ecNumber evidence="3">1.1.98.2</ecNumber>
    </submittedName>
</protein>